<evidence type="ECO:0000256" key="1">
    <source>
        <dbReference type="SAM" id="MobiDB-lite"/>
    </source>
</evidence>
<gene>
    <name evidence="3" type="ORF">K7G82_28455</name>
</gene>
<dbReference type="Proteomes" id="UP000706039">
    <property type="component" value="Unassembled WGS sequence"/>
</dbReference>
<dbReference type="RefSeq" id="WP_222993747.1">
    <property type="nucleotide sequence ID" value="NZ_JAINVV010000015.1"/>
</dbReference>
<keyword evidence="2" id="KW-0812">Transmembrane</keyword>
<keyword evidence="2" id="KW-0472">Membrane</keyword>
<proteinExistence type="predicted"/>
<organism evidence="3 4">
    <name type="scientific">Sphingomonas colocasiae</name>
    <dbReference type="NCBI Taxonomy" id="1848973"/>
    <lineage>
        <taxon>Bacteria</taxon>
        <taxon>Pseudomonadati</taxon>
        <taxon>Pseudomonadota</taxon>
        <taxon>Alphaproteobacteria</taxon>
        <taxon>Sphingomonadales</taxon>
        <taxon>Sphingomonadaceae</taxon>
        <taxon>Sphingomonas</taxon>
    </lineage>
</organism>
<comment type="caution">
    <text evidence="3">The sequence shown here is derived from an EMBL/GenBank/DDBJ whole genome shotgun (WGS) entry which is preliminary data.</text>
</comment>
<accession>A0ABS7PY52</accession>
<keyword evidence="4" id="KW-1185">Reference proteome</keyword>
<name>A0ABS7PY52_9SPHN</name>
<feature type="region of interest" description="Disordered" evidence="1">
    <location>
        <begin position="36"/>
        <end position="86"/>
    </location>
</feature>
<evidence type="ECO:0000313" key="3">
    <source>
        <dbReference type="EMBL" id="MBY8826268.1"/>
    </source>
</evidence>
<sequence length="86" mass="9208">MSGLAVFATVIAIAFVAALAWLAGLFLRAPRGFQDSGGFGIDRRRNPDPNASAADRRTGPDNGQSRRRADDSAATEATRGTRQFDR</sequence>
<keyword evidence="2" id="KW-1133">Transmembrane helix</keyword>
<reference evidence="3 4" key="1">
    <citation type="submission" date="2021-08" db="EMBL/GenBank/DDBJ databases">
        <authorList>
            <person name="Tuo L."/>
        </authorList>
    </citation>
    <scope>NUCLEOTIDE SEQUENCE [LARGE SCALE GENOMIC DNA]</scope>
    <source>
        <strain evidence="3 4">JCM 31229</strain>
    </source>
</reference>
<evidence type="ECO:0008006" key="5">
    <source>
        <dbReference type="Google" id="ProtNLM"/>
    </source>
</evidence>
<protein>
    <recommendedName>
        <fullName evidence="5">Cbb3-type cytochrome oxidase assembly protein CcoS</fullName>
    </recommendedName>
</protein>
<feature type="transmembrane region" description="Helical" evidence="2">
    <location>
        <begin position="6"/>
        <end position="27"/>
    </location>
</feature>
<evidence type="ECO:0000313" key="4">
    <source>
        <dbReference type="Proteomes" id="UP000706039"/>
    </source>
</evidence>
<evidence type="ECO:0000256" key="2">
    <source>
        <dbReference type="SAM" id="Phobius"/>
    </source>
</evidence>
<dbReference type="EMBL" id="JAINVV010000015">
    <property type="protein sequence ID" value="MBY8826268.1"/>
    <property type="molecule type" value="Genomic_DNA"/>
</dbReference>